<evidence type="ECO:0000259" key="3">
    <source>
        <dbReference type="Pfam" id="PF00582"/>
    </source>
</evidence>
<dbReference type="InterPro" id="IPR006016">
    <property type="entry name" value="UspA"/>
</dbReference>
<dbReference type="Proteomes" id="UP000003986">
    <property type="component" value="Unassembled WGS sequence"/>
</dbReference>
<dbReference type="Gene3D" id="3.40.50.620">
    <property type="entry name" value="HUPs"/>
    <property type="match status" value="2"/>
</dbReference>
<evidence type="ECO:0000256" key="2">
    <source>
        <dbReference type="SAM" id="MobiDB-lite"/>
    </source>
</evidence>
<sequence>MTRLRGRPPPRTSAVGPRRTLGGMTTNDLPVIAAVDGSTHSRQALDWATREAVRRGLPLLIVHVRPLTRQVDEETGRREAEALLAESVRRSALIAPELRPSTLAPLDFPSAALVSLGRDASMIVVGSRGLGGFRSLMIGSNSLATASMASCPVVVVQDDRPEGADDRGADADAFTDIVAGVAADESSEAVLEFAFATAASRPGARLRIVHGWTMFSSMLAGGPVLDRQEAAGSAARTLAELTSGWHEKYPQVEIVREPVNGSASRTLVTASATAALTVIGRRKGGESLGLGLSPVAQTAVTHALGPVAVVPC</sequence>
<dbReference type="InterPro" id="IPR014729">
    <property type="entry name" value="Rossmann-like_a/b/a_fold"/>
</dbReference>
<proteinExistence type="inferred from homology"/>
<reference evidence="5" key="1">
    <citation type="submission" date="2008-10" db="EMBL/GenBank/DDBJ databases">
        <authorList>
            <person name="Molnar K."/>
        </authorList>
    </citation>
    <scope>NUCLEOTIDE SEQUENCE [LARGE SCALE GENOMIC DNA]</scope>
    <source>
        <strain evidence="5">NRRL 15998</strain>
    </source>
</reference>
<protein>
    <submittedName>
        <fullName evidence="4">UspA</fullName>
    </submittedName>
</protein>
<dbReference type="EMBL" id="DS999644">
    <property type="protein sequence ID" value="EFE73023.2"/>
    <property type="molecule type" value="Genomic_DNA"/>
</dbReference>
<organism evidence="4 5">
    <name type="scientific">Streptomyces filamentosus NRRL 15998</name>
    <dbReference type="NCBI Taxonomy" id="457431"/>
    <lineage>
        <taxon>Bacteria</taxon>
        <taxon>Bacillati</taxon>
        <taxon>Actinomycetota</taxon>
        <taxon>Actinomycetes</taxon>
        <taxon>Kitasatosporales</taxon>
        <taxon>Streptomycetaceae</taxon>
        <taxon>Streptomyces</taxon>
    </lineage>
</organism>
<feature type="domain" description="UspA" evidence="3">
    <location>
        <begin position="31"/>
        <end position="156"/>
    </location>
</feature>
<evidence type="ECO:0000256" key="1">
    <source>
        <dbReference type="ARBA" id="ARBA00008791"/>
    </source>
</evidence>
<feature type="region of interest" description="Disordered" evidence="2">
    <location>
        <begin position="1"/>
        <end position="23"/>
    </location>
</feature>
<dbReference type="AlphaFoldDB" id="D6AIP7"/>
<dbReference type="SUPFAM" id="SSF52402">
    <property type="entry name" value="Adenine nucleotide alpha hydrolases-like"/>
    <property type="match status" value="2"/>
</dbReference>
<dbReference type="Pfam" id="PF00582">
    <property type="entry name" value="Usp"/>
    <property type="match status" value="2"/>
</dbReference>
<dbReference type="PRINTS" id="PR01438">
    <property type="entry name" value="UNVRSLSTRESS"/>
</dbReference>
<dbReference type="InterPro" id="IPR006015">
    <property type="entry name" value="Universal_stress_UspA"/>
</dbReference>
<reference evidence="5" key="2">
    <citation type="submission" date="2008-12" db="EMBL/GenBank/DDBJ databases">
        <title>Annotation of Streptomyces roseosporus strain NRRL 15998.</title>
        <authorList>
            <consortium name="The Broad Institute Genome Sequencing Platform"/>
            <consortium name="Broad Institute Microbial Sequencing Center"/>
            <person name="Fischbach M."/>
            <person name="Ward D."/>
            <person name="Young S."/>
            <person name="Kodira C.D."/>
            <person name="Zeng Q."/>
            <person name="Koehrsen M."/>
            <person name="Godfrey P."/>
            <person name="Alvarado L."/>
            <person name="Berlin A.M."/>
            <person name="Borenstein D."/>
            <person name="Chen Z."/>
            <person name="Engels R."/>
            <person name="Freedman E."/>
            <person name="Gellesch M."/>
            <person name="Goldberg J."/>
            <person name="Griggs A."/>
            <person name="Gujja S."/>
            <person name="Heiman D.I."/>
            <person name="Hepburn T.A."/>
            <person name="Howarth C."/>
            <person name="Jen D."/>
            <person name="Larson L."/>
            <person name="Lewis B."/>
            <person name="Mehta T."/>
            <person name="Park D."/>
            <person name="Pearson M."/>
            <person name="Roberts A."/>
            <person name="Saif S."/>
            <person name="Shea T.D."/>
            <person name="Shenoy N."/>
            <person name="Sisk P."/>
            <person name="Stolte C."/>
            <person name="Sykes S.N."/>
            <person name="Walk T."/>
            <person name="White J."/>
            <person name="Yandava C."/>
            <person name="Straight P."/>
            <person name="Clardy J."/>
            <person name="Hung D."/>
            <person name="Kolter R."/>
            <person name="Mekalanos J."/>
            <person name="Walker S."/>
            <person name="Walsh C.T."/>
            <person name="Wieland B.L.C."/>
            <person name="Ilzarbe M."/>
            <person name="Galagan J."/>
            <person name="Nusbaum C."/>
            <person name="Birren B."/>
        </authorList>
    </citation>
    <scope>NUCLEOTIDE SEQUENCE [LARGE SCALE GENOMIC DNA]</scope>
    <source>
        <strain evidence="5">NRRL 15998</strain>
    </source>
</reference>
<accession>D6AIP7</accession>
<gene>
    <name evidence="4" type="ORF">SSGG_00389</name>
</gene>
<evidence type="ECO:0000313" key="4">
    <source>
        <dbReference type="EMBL" id="EFE73023.2"/>
    </source>
</evidence>
<comment type="similarity">
    <text evidence="1">Belongs to the universal stress protein A family.</text>
</comment>
<dbReference type="PANTHER" id="PTHR46553:SF3">
    <property type="entry name" value="ADENINE NUCLEOTIDE ALPHA HYDROLASES-LIKE SUPERFAMILY PROTEIN"/>
    <property type="match status" value="1"/>
</dbReference>
<feature type="domain" description="UspA" evidence="3">
    <location>
        <begin position="175"/>
        <end position="311"/>
    </location>
</feature>
<dbReference type="PANTHER" id="PTHR46553">
    <property type="entry name" value="ADENINE NUCLEOTIDE ALPHA HYDROLASES-LIKE SUPERFAMILY PROTEIN"/>
    <property type="match status" value="1"/>
</dbReference>
<evidence type="ECO:0000313" key="5">
    <source>
        <dbReference type="Proteomes" id="UP000003986"/>
    </source>
</evidence>
<name>D6AIP7_STRFL</name>